<keyword evidence="4 9" id="KW-0812">Transmembrane</keyword>
<dbReference type="Pfam" id="PF02653">
    <property type="entry name" value="BPD_transp_2"/>
    <property type="match status" value="1"/>
</dbReference>
<dbReference type="GO" id="GO:0005524">
    <property type="term" value="F:ATP binding"/>
    <property type="evidence" value="ECO:0007669"/>
    <property type="project" value="UniProtKB-KW"/>
</dbReference>
<evidence type="ECO:0000256" key="6">
    <source>
        <dbReference type="ARBA" id="ARBA00022840"/>
    </source>
</evidence>
<feature type="transmembrane region" description="Helical" evidence="9">
    <location>
        <begin position="99"/>
        <end position="120"/>
    </location>
</feature>
<evidence type="ECO:0000259" key="10">
    <source>
        <dbReference type="PROSITE" id="PS50893"/>
    </source>
</evidence>
<keyword evidence="11" id="KW-0378">Hydrolase</keyword>
<reference evidence="11 12" key="1">
    <citation type="journal article" date="2012" name="J. Bacteriol.">
        <title>Genome sequence of the pathogenic Herbaspirillum seropedicae strain Os34, isolated from rice roots.</title>
        <authorList>
            <person name="Ye W."/>
            <person name="Ye S."/>
            <person name="Liu J."/>
            <person name="Chang S."/>
            <person name="Chen M."/>
            <person name="Zhu B."/>
            <person name="Guo L."/>
            <person name="An Q."/>
        </authorList>
    </citation>
    <scope>NUCLEOTIDE SEQUENCE [LARGE SCALE GENOMIC DNA]</scope>
    <source>
        <strain evidence="11 12">Os34</strain>
    </source>
</reference>
<keyword evidence="2" id="KW-0813">Transport</keyword>
<evidence type="ECO:0000256" key="9">
    <source>
        <dbReference type="SAM" id="Phobius"/>
    </source>
</evidence>
<dbReference type="EMBL" id="CP008956">
    <property type="protein sequence ID" value="QJP99921.1"/>
    <property type="molecule type" value="Genomic_DNA"/>
</dbReference>
<evidence type="ECO:0000256" key="7">
    <source>
        <dbReference type="ARBA" id="ARBA00022989"/>
    </source>
</evidence>
<evidence type="ECO:0000256" key="8">
    <source>
        <dbReference type="ARBA" id="ARBA00023136"/>
    </source>
</evidence>
<evidence type="ECO:0000256" key="1">
    <source>
        <dbReference type="ARBA" id="ARBA00004651"/>
    </source>
</evidence>
<keyword evidence="7 9" id="KW-1133">Transmembrane helix</keyword>
<dbReference type="InterPro" id="IPR043428">
    <property type="entry name" value="LivM-like"/>
</dbReference>
<dbReference type="FunFam" id="3.40.50.300:FF:000421">
    <property type="entry name" value="Branched-chain amino acid ABC transporter ATP-binding protein"/>
    <property type="match status" value="1"/>
</dbReference>
<dbReference type="SMART" id="SM00382">
    <property type="entry name" value="AAA"/>
    <property type="match status" value="1"/>
</dbReference>
<evidence type="ECO:0000313" key="12">
    <source>
        <dbReference type="Proteomes" id="UP000501648"/>
    </source>
</evidence>
<feature type="transmembrane region" description="Helical" evidence="9">
    <location>
        <begin position="69"/>
        <end position="87"/>
    </location>
</feature>
<dbReference type="InterPro" id="IPR003593">
    <property type="entry name" value="AAA+_ATPase"/>
</dbReference>
<keyword evidence="3" id="KW-1003">Cell membrane</keyword>
<dbReference type="CDD" id="cd06581">
    <property type="entry name" value="TM_PBP1_LivM_like"/>
    <property type="match status" value="1"/>
</dbReference>
<dbReference type="InterPro" id="IPR003439">
    <property type="entry name" value="ABC_transporter-like_ATP-bd"/>
</dbReference>
<dbReference type="PROSITE" id="PS50893">
    <property type="entry name" value="ABC_TRANSPORTER_2"/>
    <property type="match status" value="1"/>
</dbReference>
<accession>A0A6M3ZR71</accession>
<dbReference type="InterPro" id="IPR027417">
    <property type="entry name" value="P-loop_NTPase"/>
</dbReference>
<dbReference type="Pfam" id="PF00005">
    <property type="entry name" value="ABC_tran"/>
    <property type="match status" value="1"/>
</dbReference>
<keyword evidence="5" id="KW-0547">Nucleotide-binding</keyword>
<proteinExistence type="predicted"/>
<keyword evidence="6" id="KW-0067">ATP-binding</keyword>
<feature type="transmembrane region" description="Helical" evidence="9">
    <location>
        <begin position="173"/>
        <end position="193"/>
    </location>
</feature>
<dbReference type="GO" id="GO:0005886">
    <property type="term" value="C:plasma membrane"/>
    <property type="evidence" value="ECO:0007669"/>
    <property type="project" value="UniProtKB-SubCell"/>
</dbReference>
<name>A0A6M3ZR71_9BURK</name>
<evidence type="ECO:0000313" key="11">
    <source>
        <dbReference type="EMBL" id="QJP99921.1"/>
    </source>
</evidence>
<organism evidence="11 12">
    <name type="scientific">Herbaspirillum rubrisubalbicans Os34</name>
    <dbReference type="NCBI Taxonomy" id="1235827"/>
    <lineage>
        <taxon>Bacteria</taxon>
        <taxon>Pseudomonadati</taxon>
        <taxon>Pseudomonadota</taxon>
        <taxon>Betaproteobacteria</taxon>
        <taxon>Burkholderiales</taxon>
        <taxon>Oxalobacteraceae</taxon>
        <taxon>Herbaspirillum</taxon>
    </lineage>
</organism>
<feature type="domain" description="ABC transporter" evidence="10">
    <location>
        <begin position="360"/>
        <end position="605"/>
    </location>
</feature>
<evidence type="ECO:0000256" key="4">
    <source>
        <dbReference type="ARBA" id="ARBA00022692"/>
    </source>
</evidence>
<dbReference type="Pfam" id="PF12399">
    <property type="entry name" value="BCA_ABC_TP_C"/>
    <property type="match status" value="1"/>
</dbReference>
<feature type="transmembrane region" description="Helical" evidence="9">
    <location>
        <begin position="127"/>
        <end position="146"/>
    </location>
</feature>
<dbReference type="SUPFAM" id="SSF52540">
    <property type="entry name" value="P-loop containing nucleoside triphosphate hydrolases"/>
    <property type="match status" value="1"/>
</dbReference>
<feature type="transmembrane region" description="Helical" evidence="9">
    <location>
        <begin position="261"/>
        <end position="284"/>
    </location>
</feature>
<sequence length="630" mass="67118">MKAPSAHRTLHLSSRAVLAVFVLLLAAAPFVLPPFTMTLLNNIGLASLVVLGLVLLTGVAGLTSFGQAAFVGLGAYLSAALSAKVLPLPDALLWMQSPWVALVVALLLTALLALAVGSVTLKLSGHYLPLGTIAWGISLYFIFGTLESMGGQTGMSGIPSITLFGVALHSDRAMFGLIWVMVLLGVAAVHNLLDSRQGRAIRALKGGIVMAEAMGIPTARMRIVVFVIAAVLAALSGWLYVHMQRFVNPSPFGLGFGIDYLFMAVLGGASQVWGALLGSTLIVVMKEWLQGILPVLLGRSGNFETIVFGLLIVVLLQRSRDGIWPYLARLVPVHTRRLQLATQAEPLPRRAMPAPHEVVLDVRAVTRKFGGLVANNNMSLKVMAGEVLALIGPNGAGKSTLFNQISGVDTPTSGSVQFRGHEVTGRGARHIAGLGMSRSFQHVRLMARMTVLENVAIGAYLRGQRGVLASMLRLDRKEEARILAEAARQIERVGLGAQMYELAGALSLGQQRILEIARALAADPCLLLLDEPAAGLRLGEKQALAELLRKLRGEGMAILLVEHDMDFVMELVDRIVVMDFGQKIAEGLPAEIQNNRAVLEAYLGVADEDQAGSSEMDTDTAIAAGAHHGQ</sequence>
<dbReference type="GO" id="GO:0015658">
    <property type="term" value="F:branched-chain amino acid transmembrane transporter activity"/>
    <property type="evidence" value="ECO:0007669"/>
    <property type="project" value="InterPro"/>
</dbReference>
<keyword evidence="8 9" id="KW-0472">Membrane</keyword>
<dbReference type="CDD" id="cd03219">
    <property type="entry name" value="ABC_Mj1267_LivG_branched"/>
    <property type="match status" value="1"/>
</dbReference>
<dbReference type="InterPro" id="IPR051120">
    <property type="entry name" value="ABC_AA/LPS_Transport"/>
</dbReference>
<dbReference type="PANTHER" id="PTHR45772:SF2">
    <property type="entry name" value="ABC TRANSPORTER ATP-BINDING PROTEIN"/>
    <property type="match status" value="1"/>
</dbReference>
<feature type="transmembrane region" description="Helical" evidence="9">
    <location>
        <begin position="43"/>
        <end position="62"/>
    </location>
</feature>
<feature type="transmembrane region" description="Helical" evidence="9">
    <location>
        <begin position="12"/>
        <end position="31"/>
    </location>
</feature>
<comment type="subcellular location">
    <subcellularLocation>
        <location evidence="1">Cell membrane</location>
        <topology evidence="1">Multi-pass membrane protein</topology>
    </subcellularLocation>
</comment>
<feature type="transmembrane region" description="Helical" evidence="9">
    <location>
        <begin position="296"/>
        <end position="316"/>
    </location>
</feature>
<dbReference type="RefSeq" id="WP_081584620.1">
    <property type="nucleotide sequence ID" value="NZ_CP008956.1"/>
</dbReference>
<dbReference type="AlphaFoldDB" id="A0A6M3ZR71"/>
<dbReference type="Proteomes" id="UP000501648">
    <property type="component" value="Chromosome"/>
</dbReference>
<dbReference type="PANTHER" id="PTHR45772">
    <property type="entry name" value="CONSERVED COMPONENT OF ABC TRANSPORTER FOR NATURAL AMINO ACIDS-RELATED"/>
    <property type="match status" value="1"/>
</dbReference>
<dbReference type="GO" id="GO:0016887">
    <property type="term" value="F:ATP hydrolysis activity"/>
    <property type="evidence" value="ECO:0007669"/>
    <property type="project" value="InterPro"/>
</dbReference>
<feature type="transmembrane region" description="Helical" evidence="9">
    <location>
        <begin position="223"/>
        <end position="241"/>
    </location>
</feature>
<dbReference type="Gene3D" id="3.40.50.300">
    <property type="entry name" value="P-loop containing nucleotide triphosphate hydrolases"/>
    <property type="match status" value="1"/>
</dbReference>
<dbReference type="InterPro" id="IPR001851">
    <property type="entry name" value="ABC_transp_permease"/>
</dbReference>
<protein>
    <submittedName>
        <fullName evidence="11">Metal-dependent hydrolase</fullName>
    </submittedName>
</protein>
<evidence type="ECO:0000256" key="3">
    <source>
        <dbReference type="ARBA" id="ARBA00022475"/>
    </source>
</evidence>
<gene>
    <name evidence="11" type="ORF">C798_06665</name>
</gene>
<dbReference type="InterPro" id="IPR032823">
    <property type="entry name" value="BCA_ABC_TP_C"/>
</dbReference>
<evidence type="ECO:0000256" key="5">
    <source>
        <dbReference type="ARBA" id="ARBA00022741"/>
    </source>
</evidence>
<evidence type="ECO:0000256" key="2">
    <source>
        <dbReference type="ARBA" id="ARBA00022448"/>
    </source>
</evidence>